<gene>
    <name evidence="4" type="ORF">CEW87_09985</name>
</gene>
<feature type="transmembrane region" description="Helical" evidence="2">
    <location>
        <begin position="359"/>
        <end position="379"/>
    </location>
</feature>
<evidence type="ECO:0000256" key="1">
    <source>
        <dbReference type="SAM" id="MobiDB-lite"/>
    </source>
</evidence>
<evidence type="ECO:0000313" key="5">
    <source>
        <dbReference type="Proteomes" id="UP000244902"/>
    </source>
</evidence>
<protein>
    <recommendedName>
        <fullName evidence="3">Zinc finger/thioredoxin putative domain-containing protein</fullName>
    </recommendedName>
</protein>
<reference evidence="4 5" key="1">
    <citation type="submission" date="2017-06" db="EMBL/GenBank/DDBJ databases">
        <title>Azoarcus sp. TSNA42 complete genome sequence.</title>
        <authorList>
            <person name="Woo J.-H."/>
            <person name="Kim H.-S."/>
        </authorList>
    </citation>
    <scope>NUCLEOTIDE SEQUENCE [LARGE SCALE GENOMIC DNA]</scope>
    <source>
        <strain evidence="4 5">TSNA42</strain>
    </source>
</reference>
<dbReference type="Pfam" id="PF11906">
    <property type="entry name" value="DUF3426"/>
    <property type="match status" value="1"/>
</dbReference>
<keyword evidence="2" id="KW-1133">Transmembrane helix</keyword>
<dbReference type="Pfam" id="PF13717">
    <property type="entry name" value="Zn_ribbon_4"/>
    <property type="match status" value="1"/>
</dbReference>
<evidence type="ECO:0000313" key="4">
    <source>
        <dbReference type="EMBL" id="AWI79673.1"/>
    </source>
</evidence>
<evidence type="ECO:0000259" key="3">
    <source>
        <dbReference type="Pfam" id="PF13717"/>
    </source>
</evidence>
<dbReference type="Proteomes" id="UP000244902">
    <property type="component" value="Chromosome"/>
</dbReference>
<dbReference type="NCBIfam" id="TIGR02098">
    <property type="entry name" value="MJ0042_CXXC"/>
    <property type="match status" value="1"/>
</dbReference>
<dbReference type="InterPro" id="IPR021834">
    <property type="entry name" value="DUF3426"/>
</dbReference>
<keyword evidence="2" id="KW-0812">Transmembrane</keyword>
<feature type="domain" description="Zinc finger/thioredoxin putative" evidence="3">
    <location>
        <begin position="16"/>
        <end position="51"/>
    </location>
</feature>
<feature type="compositionally biased region" description="Basic and acidic residues" evidence="1">
    <location>
        <begin position="188"/>
        <end position="198"/>
    </location>
</feature>
<evidence type="ECO:0000256" key="2">
    <source>
        <dbReference type="SAM" id="Phobius"/>
    </source>
</evidence>
<dbReference type="InterPro" id="IPR011723">
    <property type="entry name" value="Znf/thioredoxin_put"/>
</dbReference>
<keyword evidence="2" id="KW-0472">Membrane</keyword>
<accession>A0A2U8H292</accession>
<sequence length="511" mass="54900">MAGSDWKAGAKRPTMMLTRCPACQTVFRLRAEQLRARHGEVRCGHCFNPFNSLDQLIADPGAPQPAPAAEAATEDEPPFTPTPHAPAAEAEHPTADEPETLAPASANPEPVELPPEDAEPATVDEPFTSESGTAPDDSAGDDAGTGIRAGTPDTQPAEASPWSDPALLSNLDFDIPDDIVGADQPPRPQERAEPRLDEIDFSSFFEPDSNSLQLPPHADEPRATSGPGMAAFPALEPHSDGDEHKPGSNVDWAETPETGVTSGIEPPATAFTLPDVIRAERRSSADTRVEPGMSEHPDAPLTKQPDLDEHVPLTEFERHRVDNEVDTDPDVPDTPALDNQHLDAIYGKPPQASGLRRTLWGLAVGLLAGILAVQAIYLFRQDLARALPGLRPLLVTACERLGCTMPLPREAAQISIDTSDLQSEPGRPGRFVLHATVKNRADFLQAWPHLELTLTDANDSALVRKVFSPAEWVASGRIEAGFAPRGDAVVRLAFDVTAVAPTGYRVYVFYP</sequence>
<feature type="compositionally biased region" description="Basic and acidic residues" evidence="1">
    <location>
        <begin position="305"/>
        <end position="323"/>
    </location>
</feature>
<dbReference type="EMBL" id="CP022188">
    <property type="protein sequence ID" value="AWI79673.1"/>
    <property type="molecule type" value="Genomic_DNA"/>
</dbReference>
<feature type="region of interest" description="Disordered" evidence="1">
    <location>
        <begin position="57"/>
        <end position="340"/>
    </location>
</feature>
<proteinExistence type="predicted"/>
<organism evidence="4 5">
    <name type="scientific">Parazoarcus communis</name>
    <dbReference type="NCBI Taxonomy" id="41977"/>
    <lineage>
        <taxon>Bacteria</taxon>
        <taxon>Pseudomonadati</taxon>
        <taxon>Pseudomonadota</taxon>
        <taxon>Betaproteobacteria</taxon>
        <taxon>Rhodocyclales</taxon>
        <taxon>Zoogloeaceae</taxon>
        <taxon>Parazoarcus</taxon>
    </lineage>
</organism>
<feature type="compositionally biased region" description="Basic and acidic residues" evidence="1">
    <location>
        <begin position="277"/>
        <end position="298"/>
    </location>
</feature>
<feature type="compositionally biased region" description="Basic and acidic residues" evidence="1">
    <location>
        <begin position="237"/>
        <end position="246"/>
    </location>
</feature>
<name>A0A2U8H292_9RHOO</name>
<dbReference type="AlphaFoldDB" id="A0A2U8H292"/>